<dbReference type="GO" id="GO:0006355">
    <property type="term" value="P:regulation of DNA-templated transcription"/>
    <property type="evidence" value="ECO:0007669"/>
    <property type="project" value="InterPro"/>
</dbReference>
<dbReference type="PRINTS" id="PR00038">
    <property type="entry name" value="HTHLUXR"/>
</dbReference>
<accession>A0A845G6M9</accession>
<dbReference type="PROSITE" id="PS50043">
    <property type="entry name" value="HTH_LUXR_2"/>
    <property type="match status" value="1"/>
</dbReference>
<dbReference type="Gene3D" id="1.10.10.10">
    <property type="entry name" value="Winged helix-like DNA-binding domain superfamily/Winged helix DNA-binding domain"/>
    <property type="match status" value="2"/>
</dbReference>
<sequence length="131" mass="14191">MAEGLCSKAIARRLGISPETVRKHNAALRQQSNVSSSMALALRRSSAHRAQSSCSAPRLLQVLTPREKEVVLLLRAGHTAKHIAKELGLSPATVAKHRENLLSKLGFKSVRELIQLAPPWPGKDGEGRADC</sequence>
<gene>
    <name evidence="5" type="ORF">GTP91_16585</name>
</gene>
<dbReference type="PROSITE" id="PS00622">
    <property type="entry name" value="HTH_LUXR_1"/>
    <property type="match status" value="1"/>
</dbReference>
<evidence type="ECO:0000256" key="1">
    <source>
        <dbReference type="ARBA" id="ARBA00023015"/>
    </source>
</evidence>
<proteinExistence type="predicted"/>
<comment type="caution">
    <text evidence="5">The sequence shown here is derived from an EMBL/GenBank/DDBJ whole genome shotgun (WGS) entry which is preliminary data.</text>
</comment>
<dbReference type="CDD" id="cd06170">
    <property type="entry name" value="LuxR_C_like"/>
    <property type="match status" value="1"/>
</dbReference>
<dbReference type="SMART" id="SM00421">
    <property type="entry name" value="HTH_LUXR"/>
    <property type="match status" value="2"/>
</dbReference>
<reference evidence="5 6" key="1">
    <citation type="submission" date="2020-01" db="EMBL/GenBank/DDBJ databases">
        <title>Novel species isolated from a subtropical stream in China.</title>
        <authorList>
            <person name="Lu H."/>
        </authorList>
    </citation>
    <scope>NUCLEOTIDE SEQUENCE [LARGE SCALE GENOMIC DNA]</scope>
    <source>
        <strain evidence="5 6">FT82W</strain>
    </source>
</reference>
<evidence type="ECO:0000313" key="6">
    <source>
        <dbReference type="Proteomes" id="UP000470302"/>
    </source>
</evidence>
<keyword evidence="1" id="KW-0805">Transcription regulation</keyword>
<evidence type="ECO:0000313" key="5">
    <source>
        <dbReference type="EMBL" id="MYM88786.1"/>
    </source>
</evidence>
<dbReference type="Pfam" id="PF00196">
    <property type="entry name" value="GerE"/>
    <property type="match status" value="2"/>
</dbReference>
<keyword evidence="2" id="KW-0238">DNA-binding</keyword>
<dbReference type="AlphaFoldDB" id="A0A845G6M9"/>
<evidence type="ECO:0000259" key="4">
    <source>
        <dbReference type="PROSITE" id="PS50043"/>
    </source>
</evidence>
<dbReference type="InterPro" id="IPR016032">
    <property type="entry name" value="Sig_transdc_resp-reg_C-effctor"/>
</dbReference>
<name>A0A845G6M9_9BURK</name>
<dbReference type="Proteomes" id="UP000470302">
    <property type="component" value="Unassembled WGS sequence"/>
</dbReference>
<evidence type="ECO:0000256" key="2">
    <source>
        <dbReference type="ARBA" id="ARBA00023125"/>
    </source>
</evidence>
<dbReference type="PANTHER" id="PTHR44688:SF16">
    <property type="entry name" value="DNA-BINDING TRANSCRIPTIONAL ACTIVATOR DEVR_DOSR"/>
    <property type="match status" value="1"/>
</dbReference>
<dbReference type="GO" id="GO:0003677">
    <property type="term" value="F:DNA binding"/>
    <property type="evidence" value="ECO:0007669"/>
    <property type="project" value="UniProtKB-KW"/>
</dbReference>
<dbReference type="InterPro" id="IPR036388">
    <property type="entry name" value="WH-like_DNA-bd_sf"/>
</dbReference>
<dbReference type="PANTHER" id="PTHR44688">
    <property type="entry name" value="DNA-BINDING TRANSCRIPTIONAL ACTIVATOR DEVR_DOSR"/>
    <property type="match status" value="1"/>
</dbReference>
<dbReference type="EMBL" id="WWCW01000055">
    <property type="protein sequence ID" value="MYM88786.1"/>
    <property type="molecule type" value="Genomic_DNA"/>
</dbReference>
<evidence type="ECO:0000256" key="3">
    <source>
        <dbReference type="ARBA" id="ARBA00023163"/>
    </source>
</evidence>
<keyword evidence="3" id="KW-0804">Transcription</keyword>
<dbReference type="InterPro" id="IPR000792">
    <property type="entry name" value="Tscrpt_reg_LuxR_C"/>
</dbReference>
<feature type="domain" description="HTH luxR-type" evidence="4">
    <location>
        <begin position="56"/>
        <end position="121"/>
    </location>
</feature>
<protein>
    <recommendedName>
        <fullName evidence="4">HTH luxR-type domain-containing protein</fullName>
    </recommendedName>
</protein>
<organism evidence="5 6">
    <name type="scientific">Duganella vulcania</name>
    <dbReference type="NCBI Taxonomy" id="2692166"/>
    <lineage>
        <taxon>Bacteria</taxon>
        <taxon>Pseudomonadati</taxon>
        <taxon>Pseudomonadota</taxon>
        <taxon>Betaproteobacteria</taxon>
        <taxon>Burkholderiales</taxon>
        <taxon>Oxalobacteraceae</taxon>
        <taxon>Telluria group</taxon>
        <taxon>Duganella</taxon>
    </lineage>
</organism>
<dbReference type="SUPFAM" id="SSF46894">
    <property type="entry name" value="C-terminal effector domain of the bipartite response regulators"/>
    <property type="match status" value="2"/>
</dbReference>